<dbReference type="Proteomes" id="UP000570474">
    <property type="component" value="Unassembled WGS sequence"/>
</dbReference>
<reference evidence="1 2" key="1">
    <citation type="submission" date="2020-04" db="EMBL/GenBank/DDBJ databases">
        <authorList>
            <person name="Yin C."/>
        </authorList>
    </citation>
    <scope>NUCLEOTIDE SEQUENCE [LARGE SCALE GENOMIC DNA]</scope>
    <source>
        <strain evidence="1 2">Ae27</strain>
    </source>
</reference>
<accession>A0A847RL69</accession>
<protein>
    <submittedName>
        <fullName evidence="1">Uncharacterized protein</fullName>
    </submittedName>
</protein>
<evidence type="ECO:0000313" key="1">
    <source>
        <dbReference type="EMBL" id="NLR67759.1"/>
    </source>
</evidence>
<sequence length="207" mass="23883">MDHIAQIKQLREQVPVGLRHAGILLEKTGGDIITAKQLFIQEIQAVALSKTNAPAEIVLPLLERHQYDIPRTLAALEEVLYSITERALRKIKRNHEAAIDKVATIIEIATPLQRNFWLPLDTMKLPNVYQQTFMTIHEWLSYEAYEDFDYALYFYRELVSNTIRDTLACPEVAAAIRDGDKDAFRRHRATLIEQLYNLVVNNISHFP</sequence>
<dbReference type="EMBL" id="JABAIA010000003">
    <property type="protein sequence ID" value="NLR67759.1"/>
    <property type="molecule type" value="Genomic_DNA"/>
</dbReference>
<keyword evidence="2" id="KW-1185">Reference proteome</keyword>
<dbReference type="RefSeq" id="WP_168873703.1">
    <property type="nucleotide sequence ID" value="NZ_JABAIA010000003.1"/>
</dbReference>
<name>A0A847RL69_9BACT</name>
<evidence type="ECO:0000313" key="2">
    <source>
        <dbReference type="Proteomes" id="UP000570474"/>
    </source>
</evidence>
<comment type="caution">
    <text evidence="1">The sequence shown here is derived from an EMBL/GenBank/DDBJ whole genome shotgun (WGS) entry which is preliminary data.</text>
</comment>
<organism evidence="1 2">
    <name type="scientific">Chitinophaga varians</name>
    <dbReference type="NCBI Taxonomy" id="2202339"/>
    <lineage>
        <taxon>Bacteria</taxon>
        <taxon>Pseudomonadati</taxon>
        <taxon>Bacteroidota</taxon>
        <taxon>Chitinophagia</taxon>
        <taxon>Chitinophagales</taxon>
        <taxon>Chitinophagaceae</taxon>
        <taxon>Chitinophaga</taxon>
    </lineage>
</organism>
<gene>
    <name evidence="1" type="ORF">HGH92_25870</name>
</gene>
<proteinExistence type="predicted"/>
<dbReference type="AlphaFoldDB" id="A0A847RL69"/>